<keyword evidence="3" id="KW-1003">Cell membrane</keyword>
<organism evidence="8">
    <name type="scientific">marine metagenome</name>
    <dbReference type="NCBI Taxonomy" id="408172"/>
    <lineage>
        <taxon>unclassified sequences</taxon>
        <taxon>metagenomes</taxon>
        <taxon>ecological metagenomes</taxon>
    </lineage>
</organism>
<evidence type="ECO:0000256" key="1">
    <source>
        <dbReference type="ARBA" id="ARBA00004202"/>
    </source>
</evidence>
<evidence type="ECO:0000256" key="4">
    <source>
        <dbReference type="ARBA" id="ARBA00022741"/>
    </source>
</evidence>
<dbReference type="AlphaFoldDB" id="A0A381RPZ8"/>
<evidence type="ECO:0000259" key="7">
    <source>
        <dbReference type="PROSITE" id="PS50893"/>
    </source>
</evidence>
<keyword evidence="5" id="KW-0067">ATP-binding</keyword>
<dbReference type="GO" id="GO:0005886">
    <property type="term" value="C:plasma membrane"/>
    <property type="evidence" value="ECO:0007669"/>
    <property type="project" value="UniProtKB-SubCell"/>
</dbReference>
<dbReference type="PROSITE" id="PS50893">
    <property type="entry name" value="ABC_TRANSPORTER_2"/>
    <property type="match status" value="1"/>
</dbReference>
<dbReference type="GO" id="GO:0015833">
    <property type="term" value="P:peptide transport"/>
    <property type="evidence" value="ECO:0007669"/>
    <property type="project" value="InterPro"/>
</dbReference>
<dbReference type="EMBL" id="UINC01002129">
    <property type="protein sequence ID" value="SUZ93231.1"/>
    <property type="molecule type" value="Genomic_DNA"/>
</dbReference>
<dbReference type="InterPro" id="IPR013563">
    <property type="entry name" value="Oligopep_ABC_C"/>
</dbReference>
<accession>A0A381RPZ8</accession>
<evidence type="ECO:0000313" key="8">
    <source>
        <dbReference type="EMBL" id="SUZ93231.1"/>
    </source>
</evidence>
<keyword evidence="4" id="KW-0547">Nucleotide-binding</keyword>
<dbReference type="GO" id="GO:0016887">
    <property type="term" value="F:ATP hydrolysis activity"/>
    <property type="evidence" value="ECO:0007669"/>
    <property type="project" value="InterPro"/>
</dbReference>
<dbReference type="CDD" id="cd03257">
    <property type="entry name" value="ABC_NikE_OppD_transporters"/>
    <property type="match status" value="1"/>
</dbReference>
<dbReference type="InterPro" id="IPR027417">
    <property type="entry name" value="P-loop_NTPase"/>
</dbReference>
<dbReference type="Gene3D" id="3.40.50.300">
    <property type="entry name" value="P-loop containing nucleotide triphosphate hydrolases"/>
    <property type="match status" value="1"/>
</dbReference>
<dbReference type="PROSITE" id="PS00211">
    <property type="entry name" value="ABC_TRANSPORTER_1"/>
    <property type="match status" value="1"/>
</dbReference>
<dbReference type="Pfam" id="PF00005">
    <property type="entry name" value="ABC_tran"/>
    <property type="match status" value="1"/>
</dbReference>
<proteinExistence type="predicted"/>
<gene>
    <name evidence="8" type="ORF">METZ01_LOCUS46085</name>
</gene>
<reference evidence="8" key="1">
    <citation type="submission" date="2018-05" db="EMBL/GenBank/DDBJ databases">
        <authorList>
            <person name="Lanie J.A."/>
            <person name="Ng W.-L."/>
            <person name="Kazmierczak K.M."/>
            <person name="Andrzejewski T.M."/>
            <person name="Davidsen T.M."/>
            <person name="Wayne K.J."/>
            <person name="Tettelin H."/>
            <person name="Glass J.I."/>
            <person name="Rusch D."/>
            <person name="Podicherti R."/>
            <person name="Tsui H.-C.T."/>
            <person name="Winkler M.E."/>
        </authorList>
    </citation>
    <scope>NUCLEOTIDE SEQUENCE</scope>
</reference>
<comment type="subcellular location">
    <subcellularLocation>
        <location evidence="1">Cell membrane</location>
        <topology evidence="1">Peripheral membrane protein</topology>
    </subcellularLocation>
</comment>
<evidence type="ECO:0000256" key="3">
    <source>
        <dbReference type="ARBA" id="ARBA00022475"/>
    </source>
</evidence>
<dbReference type="InterPro" id="IPR017871">
    <property type="entry name" value="ABC_transporter-like_CS"/>
</dbReference>
<dbReference type="FunFam" id="3.40.50.300:FF:000016">
    <property type="entry name" value="Oligopeptide ABC transporter ATP-binding component"/>
    <property type="match status" value="1"/>
</dbReference>
<dbReference type="SUPFAM" id="SSF52540">
    <property type="entry name" value="P-loop containing nucleoside triphosphate hydrolases"/>
    <property type="match status" value="1"/>
</dbReference>
<dbReference type="InterPro" id="IPR050388">
    <property type="entry name" value="ABC_Ni/Peptide_Import"/>
</dbReference>
<dbReference type="NCBIfam" id="TIGR01727">
    <property type="entry name" value="oligo_HPY"/>
    <property type="match status" value="1"/>
</dbReference>
<dbReference type="Pfam" id="PF08352">
    <property type="entry name" value="oligo_HPY"/>
    <property type="match status" value="1"/>
</dbReference>
<feature type="domain" description="ABC transporter" evidence="7">
    <location>
        <begin position="3"/>
        <end position="271"/>
    </location>
</feature>
<dbReference type="InterPro" id="IPR003439">
    <property type="entry name" value="ABC_transporter-like_ATP-bd"/>
</dbReference>
<dbReference type="GO" id="GO:0005524">
    <property type="term" value="F:ATP binding"/>
    <property type="evidence" value="ECO:0007669"/>
    <property type="project" value="UniProtKB-KW"/>
</dbReference>
<dbReference type="InterPro" id="IPR003593">
    <property type="entry name" value="AAA+_ATPase"/>
</dbReference>
<keyword evidence="2" id="KW-0813">Transport</keyword>
<name>A0A381RPZ8_9ZZZZ</name>
<protein>
    <recommendedName>
        <fullName evidence="7">ABC transporter domain-containing protein</fullName>
    </recommendedName>
</protein>
<dbReference type="PANTHER" id="PTHR43297:SF2">
    <property type="entry name" value="DIPEPTIDE TRANSPORT ATP-BINDING PROTEIN DPPD"/>
    <property type="match status" value="1"/>
</dbReference>
<dbReference type="SMART" id="SM00382">
    <property type="entry name" value="AAA"/>
    <property type="match status" value="1"/>
</dbReference>
<evidence type="ECO:0000256" key="2">
    <source>
        <dbReference type="ARBA" id="ARBA00022448"/>
    </source>
</evidence>
<keyword evidence="6" id="KW-0472">Membrane</keyword>
<sequence>MLLDIQNLHLEFKTFDGVAKVLAGVNLQLERGDVMALVGETGCGKSMTALSIAKLIPQRSGQITEGRILFDGEDILKKSSSELRRFRARRLGMIFQDPTTSLNPLFTIREQLVDAVLYQCYEANEVPGIWRGILPSGRQIKKDAHSRAIELMKLVGIPDGDLRIEEYPHQFSGGMRQRVLIAMALAGNPDLLIADEPTTALDVTIQAQILRLIIDLVNRLQLTVLLITHNLGVVARTCEKAAVMYAGRVIEQAPVRELFKSPRHPYTRGLIQAVPTRQTLRGSLEGIPGLIPNLNNPPLGCRFHPRCSEAMDICRQDIPVSAIVDSDHFTSCHLYSITS</sequence>
<evidence type="ECO:0000256" key="6">
    <source>
        <dbReference type="ARBA" id="ARBA00023136"/>
    </source>
</evidence>
<dbReference type="PANTHER" id="PTHR43297">
    <property type="entry name" value="OLIGOPEPTIDE TRANSPORT ATP-BINDING PROTEIN APPD"/>
    <property type="match status" value="1"/>
</dbReference>
<evidence type="ECO:0000256" key="5">
    <source>
        <dbReference type="ARBA" id="ARBA00022840"/>
    </source>
</evidence>